<dbReference type="EMBL" id="LR796187">
    <property type="protein sequence ID" value="CAB4125859.1"/>
    <property type="molecule type" value="Genomic_DNA"/>
</dbReference>
<evidence type="ECO:0008006" key="3">
    <source>
        <dbReference type="Google" id="ProtNLM"/>
    </source>
</evidence>
<evidence type="ECO:0000313" key="2">
    <source>
        <dbReference type="EMBL" id="CAB5209240.1"/>
    </source>
</evidence>
<name>A0A6J5L1B2_9CAUD</name>
<organism evidence="1">
    <name type="scientific">uncultured Caudovirales phage</name>
    <dbReference type="NCBI Taxonomy" id="2100421"/>
    <lineage>
        <taxon>Viruses</taxon>
        <taxon>Duplodnaviria</taxon>
        <taxon>Heunggongvirae</taxon>
        <taxon>Uroviricota</taxon>
        <taxon>Caudoviricetes</taxon>
        <taxon>Peduoviridae</taxon>
        <taxon>Maltschvirus</taxon>
        <taxon>Maltschvirus maltsch</taxon>
    </lineage>
</organism>
<accession>A0A6J5L1B2</accession>
<dbReference type="EMBL" id="LR798231">
    <property type="protein sequence ID" value="CAB5209240.1"/>
    <property type="molecule type" value="Genomic_DNA"/>
</dbReference>
<gene>
    <name evidence="2" type="ORF">UFOVP181_379</name>
    <name evidence="1" type="ORF">UFOVP57_260</name>
</gene>
<dbReference type="Gene3D" id="2.60.120.620">
    <property type="entry name" value="q2cbj1_9rhob like domain"/>
    <property type="match status" value="1"/>
</dbReference>
<reference evidence="1" key="1">
    <citation type="submission" date="2020-04" db="EMBL/GenBank/DDBJ databases">
        <authorList>
            <person name="Chiriac C."/>
            <person name="Salcher M."/>
            <person name="Ghai R."/>
            <person name="Kavagutti S V."/>
        </authorList>
    </citation>
    <scope>NUCLEOTIDE SEQUENCE</scope>
</reference>
<proteinExistence type="predicted"/>
<evidence type="ECO:0000313" key="1">
    <source>
        <dbReference type="EMBL" id="CAB4125859.1"/>
    </source>
</evidence>
<protein>
    <recommendedName>
        <fullName evidence="3">Oxoglutarate/iron-dependent dioxygenase</fullName>
    </recommendedName>
</protein>
<sequence>MNDIIEVDNIIPVDYQNHLLDTLTGWEFPWVLNKNIVSGDECFKGMKSNPPGFNHFFYEKSAPVSNFFQLVYPLVLSITSQAKLPFNRLYRMRANLTLANQKADSDMLMPHIDSFHPHWNAIYYVNDCDGDTIIFNETNDDYDPGQKDIDKIKSGEFTIKHRVTPKKGKLIAFPGKYYHTASFCKEADYRCLININLGNVFV</sequence>